<dbReference type="SUPFAM" id="SSF56672">
    <property type="entry name" value="DNA/RNA polymerases"/>
    <property type="match status" value="1"/>
</dbReference>
<comment type="caution">
    <text evidence="2">The sequence shown here is derived from an EMBL/GenBank/DDBJ whole genome shotgun (WGS) entry which is preliminary data.</text>
</comment>
<dbReference type="CDD" id="cd09272">
    <property type="entry name" value="RNase_HI_RT_Ty1"/>
    <property type="match status" value="1"/>
</dbReference>
<dbReference type="Proteomes" id="UP001295423">
    <property type="component" value="Unassembled WGS sequence"/>
</dbReference>
<dbReference type="Pfam" id="PF07727">
    <property type="entry name" value="RVT_2"/>
    <property type="match status" value="1"/>
</dbReference>
<dbReference type="InterPro" id="IPR001584">
    <property type="entry name" value="Integrase_cat-core"/>
</dbReference>
<evidence type="ECO:0000313" key="3">
    <source>
        <dbReference type="Proteomes" id="UP001295423"/>
    </source>
</evidence>
<sequence>MLGVGQIPLPLPNIDEKLKADAVFVPNSPFNIIPPQLLYKELEAAGYNPKWPTHNDKEYIFEYTRPGETQATEFVVPINDRDLFTFRSETGYEDFYMSTTSCDCDRHHWEAYAGSTYFKSKATVVSQDTSVSEGVPDAPSHISVSTEPNAVSIETNTKGARYKKFDISASEGAQSNPLTSSPISQSEPRAITFDEPHVSEGAQTYDPEVEIVRRKQHRLFILHEKYGHLGFAKLNLMARAGLIPRELANVDAPTCPGCAYGKAHRKPWRYKGTNKRQIKPATHPGQVISVDQLANPTPGFVPTHRGTPTTMRHTGATVFVDHFSDFTYIHLMTEMNAETTVLAKLAFKRECATHGVPVRHYHADNGLFDTKLFRTSVEKAGEGLTFCRVNAHHQNGKAERRIKDVTEGARTALIHAAHRWPDAIHVSLWPAALKHYVNLKNALHTKFSSEIKVNGRKQLAKYEESPISKMSQVEVQPNLEHFHPFGSPVYRKAQLHLDEQKKPKTLLSTTNLFARNPGEKEVPLPIVPQFITQWDDGPSLGDLTDDLDSNLDLSSVAPTVPPPAPPDENVDDDIQIDDVQIDDVQIEEPFVHTRSGRRVKPNTRYFNDKMVHVHSAFLETYSPTCDDDIRNCQLLQADHSEEPHSFASIYGLAGSTDPYTMTFSEAMRAHDKNEFVKAMYKELGDHIRRKHWIVVPIGSIPTHKRAIPMVWAMKQKKNPLGEIIKWKARLCAGGHMSIENVDYWNTYAPVVSWSTVRLMVIFALINDWHMESIDFVLAYPQAPIRTDIFMKPPRVPPNFTIPDLPKTTDRSINVYKLLQNLYGLKDAGRTWSQFLHKGLIDQGWKQSSIDSCLYTKQNIILVLYVDDACLLSPDKNLINREIKSLQEQYNLTDDGELQDYLGTRFTKLPDGSILLEQPRMINQILEMVGLDASDSSRVKTHDCPASSTNILDKDPDGKPHGYDWNYRSVVGSLSYVQAMIHPDITMAVQQCARFCNDPKESHAMAVKRICRYLYKTRHMGSHFKPDKTKGLECYVDANWAVSWRDRTSTDPLSSQSRTGYIITYAGCPIVWASKLQTLVALSTTEAEYIALSSTLPLCYNQDVLKYDCTIVAIRNWANRHTNKHWKTPAK</sequence>
<proteinExistence type="predicted"/>
<dbReference type="AlphaFoldDB" id="A0AAD2GBR1"/>
<dbReference type="SUPFAM" id="SSF53098">
    <property type="entry name" value="Ribonuclease H-like"/>
    <property type="match status" value="1"/>
</dbReference>
<dbReference type="InterPro" id="IPR013103">
    <property type="entry name" value="RVT_2"/>
</dbReference>
<evidence type="ECO:0000313" key="2">
    <source>
        <dbReference type="EMBL" id="CAJ1968662.1"/>
    </source>
</evidence>
<name>A0AAD2GBR1_9STRA</name>
<dbReference type="GO" id="GO:0003676">
    <property type="term" value="F:nucleic acid binding"/>
    <property type="evidence" value="ECO:0007669"/>
    <property type="project" value="InterPro"/>
</dbReference>
<dbReference type="InterPro" id="IPR036397">
    <property type="entry name" value="RNaseH_sf"/>
</dbReference>
<dbReference type="GO" id="GO:0015074">
    <property type="term" value="P:DNA integration"/>
    <property type="evidence" value="ECO:0007669"/>
    <property type="project" value="InterPro"/>
</dbReference>
<dbReference type="PROSITE" id="PS50994">
    <property type="entry name" value="INTEGRASE"/>
    <property type="match status" value="1"/>
</dbReference>
<organism evidence="2 3">
    <name type="scientific">Cylindrotheca closterium</name>
    <dbReference type="NCBI Taxonomy" id="2856"/>
    <lineage>
        <taxon>Eukaryota</taxon>
        <taxon>Sar</taxon>
        <taxon>Stramenopiles</taxon>
        <taxon>Ochrophyta</taxon>
        <taxon>Bacillariophyta</taxon>
        <taxon>Bacillariophyceae</taxon>
        <taxon>Bacillariophycidae</taxon>
        <taxon>Bacillariales</taxon>
        <taxon>Bacillariaceae</taxon>
        <taxon>Cylindrotheca</taxon>
    </lineage>
</organism>
<dbReference type="PANTHER" id="PTHR11439:SF467">
    <property type="entry name" value="INTEGRASE CATALYTIC DOMAIN-CONTAINING PROTEIN"/>
    <property type="match status" value="1"/>
</dbReference>
<dbReference type="InterPro" id="IPR043502">
    <property type="entry name" value="DNA/RNA_pol_sf"/>
</dbReference>
<reference evidence="2" key="1">
    <citation type="submission" date="2023-08" db="EMBL/GenBank/DDBJ databases">
        <authorList>
            <person name="Audoor S."/>
            <person name="Bilcke G."/>
        </authorList>
    </citation>
    <scope>NUCLEOTIDE SEQUENCE</scope>
</reference>
<dbReference type="EMBL" id="CAKOGP040002399">
    <property type="protein sequence ID" value="CAJ1968662.1"/>
    <property type="molecule type" value="Genomic_DNA"/>
</dbReference>
<dbReference type="PANTHER" id="PTHR11439">
    <property type="entry name" value="GAG-POL-RELATED RETROTRANSPOSON"/>
    <property type="match status" value="1"/>
</dbReference>
<protein>
    <recommendedName>
        <fullName evidence="1">Integrase catalytic domain-containing protein</fullName>
    </recommendedName>
</protein>
<dbReference type="Gene3D" id="3.30.420.10">
    <property type="entry name" value="Ribonuclease H-like superfamily/Ribonuclease H"/>
    <property type="match status" value="1"/>
</dbReference>
<evidence type="ECO:0000259" key="1">
    <source>
        <dbReference type="PROSITE" id="PS50994"/>
    </source>
</evidence>
<keyword evidence="3" id="KW-1185">Reference proteome</keyword>
<dbReference type="InterPro" id="IPR012337">
    <property type="entry name" value="RNaseH-like_sf"/>
</dbReference>
<gene>
    <name evidence="2" type="ORF">CYCCA115_LOCUS23342</name>
</gene>
<feature type="domain" description="Integrase catalytic" evidence="1">
    <location>
        <begin position="280"/>
        <end position="466"/>
    </location>
</feature>
<accession>A0AAD2GBR1</accession>